<reference evidence="4 5" key="1">
    <citation type="journal article" date="2012" name="Science">
        <title>The Paleozoic origin of enzymatic lignin decomposition reconstructed from 31 fungal genomes.</title>
        <authorList>
            <person name="Floudas D."/>
            <person name="Binder M."/>
            <person name="Riley R."/>
            <person name="Barry K."/>
            <person name="Blanchette R.A."/>
            <person name="Henrissat B."/>
            <person name="Martinez A.T."/>
            <person name="Otillar R."/>
            <person name="Spatafora J.W."/>
            <person name="Yadav J.S."/>
            <person name="Aerts A."/>
            <person name="Benoit I."/>
            <person name="Boyd A."/>
            <person name="Carlson A."/>
            <person name="Copeland A."/>
            <person name="Coutinho P.M."/>
            <person name="de Vries R.P."/>
            <person name="Ferreira P."/>
            <person name="Findley K."/>
            <person name="Foster B."/>
            <person name="Gaskell J."/>
            <person name="Glotzer D."/>
            <person name="Gorecki P."/>
            <person name="Heitman J."/>
            <person name="Hesse C."/>
            <person name="Hori C."/>
            <person name="Igarashi K."/>
            <person name="Jurgens J.A."/>
            <person name="Kallen N."/>
            <person name="Kersten P."/>
            <person name="Kohler A."/>
            <person name="Kuees U."/>
            <person name="Kumar T.K.A."/>
            <person name="Kuo A."/>
            <person name="LaButti K."/>
            <person name="Larrondo L.F."/>
            <person name="Lindquist E."/>
            <person name="Ling A."/>
            <person name="Lombard V."/>
            <person name="Lucas S."/>
            <person name="Lundell T."/>
            <person name="Martin R."/>
            <person name="McLaughlin D.J."/>
            <person name="Morgenstern I."/>
            <person name="Morin E."/>
            <person name="Murat C."/>
            <person name="Nagy L.G."/>
            <person name="Nolan M."/>
            <person name="Ohm R.A."/>
            <person name="Patyshakuliyeva A."/>
            <person name="Rokas A."/>
            <person name="Ruiz-Duenas F.J."/>
            <person name="Sabat G."/>
            <person name="Salamov A."/>
            <person name="Samejima M."/>
            <person name="Schmutz J."/>
            <person name="Slot J.C."/>
            <person name="St John F."/>
            <person name="Stenlid J."/>
            <person name="Sun H."/>
            <person name="Sun S."/>
            <person name="Syed K."/>
            <person name="Tsang A."/>
            <person name="Wiebenga A."/>
            <person name="Young D."/>
            <person name="Pisabarro A."/>
            <person name="Eastwood D.C."/>
            <person name="Martin F."/>
            <person name="Cullen D."/>
            <person name="Grigoriev I.V."/>
            <person name="Hibbett D.S."/>
        </authorList>
    </citation>
    <scope>NUCLEOTIDE SEQUENCE [LARGE SCALE GENOMIC DNA]</scope>
    <source>
        <strain evidence="4 5">DJM-731 SS1</strain>
    </source>
</reference>
<proteinExistence type="predicted"/>
<name>M5FT32_DACPD</name>
<dbReference type="GO" id="GO:0004022">
    <property type="term" value="F:alcohol dehydrogenase (NAD+) activity"/>
    <property type="evidence" value="ECO:0007669"/>
    <property type="project" value="TreeGrafter"/>
</dbReference>
<dbReference type="SUPFAM" id="SSF56796">
    <property type="entry name" value="Dehydroquinate synthase-like"/>
    <property type="match status" value="1"/>
</dbReference>
<dbReference type="PANTHER" id="PTHR11496">
    <property type="entry name" value="ALCOHOL DEHYDROGENASE"/>
    <property type="match status" value="1"/>
</dbReference>
<dbReference type="InterPro" id="IPR039697">
    <property type="entry name" value="Alcohol_dehydrogenase_Fe"/>
</dbReference>
<dbReference type="HOGENOM" id="CLU_007207_0_2_1"/>
<protein>
    <submittedName>
        <fullName evidence="4">Dehydroquinate synthase-like protein</fullName>
    </submittedName>
</protein>
<dbReference type="RefSeq" id="XP_040626051.1">
    <property type="nucleotide sequence ID" value="XM_040776967.1"/>
</dbReference>
<evidence type="ECO:0000259" key="3">
    <source>
        <dbReference type="Pfam" id="PF25137"/>
    </source>
</evidence>
<keyword evidence="1" id="KW-0560">Oxidoreductase</keyword>
<evidence type="ECO:0000313" key="5">
    <source>
        <dbReference type="Proteomes" id="UP000030653"/>
    </source>
</evidence>
<evidence type="ECO:0000259" key="2">
    <source>
        <dbReference type="Pfam" id="PF00465"/>
    </source>
</evidence>
<dbReference type="STRING" id="1858805.M5FT32"/>
<accession>M5FT32</accession>
<dbReference type="OrthoDB" id="3360544at2759"/>
<dbReference type="Pfam" id="PF00465">
    <property type="entry name" value="Fe-ADH"/>
    <property type="match status" value="1"/>
</dbReference>
<dbReference type="OMA" id="GTRIGMQ"/>
<dbReference type="GO" id="GO:0005739">
    <property type="term" value="C:mitochondrion"/>
    <property type="evidence" value="ECO:0007669"/>
    <property type="project" value="TreeGrafter"/>
</dbReference>
<sequence length="433" mass="46745">MTFEYGTETYEQAFPDHRDSFTRPSIRGYISYGLKFHEACAKHPSETFRCSRVYILDSASLANNTFALAALKKALGAKVVGVKTGLTSHTMWSECVEITNECRSMAVDLIIKLGGGSLTDAGKLIVLALANDVTQSDDLKRLPANYGAEAGGTKRSVVPYTNYSGATEDSTKRKYQFGPPLVGPALVILDPELALMTPDKLWLSTGVRAVDHCVETLCSLTFNEKGDADASQGLRNLISGLLRCKTDQTDLDAHFLCQIGVKFAISAPCRQTQPAMGASHAIGHMMGPLGVGHGETSCIALPAVCKFNAAKGANLEPQRKVFDILWELKEIQGLGLDKEKADLGDVLDAFFRVLGMPRTLKAVGVAGDKVDLLAENTLHDDFCGDQSLPTQDQGGCDVPSFLDLKKSILILFVCMNNPTLSHTGELGTNTHER</sequence>
<evidence type="ECO:0000313" key="4">
    <source>
        <dbReference type="EMBL" id="EJT99153.1"/>
    </source>
</evidence>
<dbReference type="PANTHER" id="PTHR11496:SF107">
    <property type="entry name" value="ALCOHOL DEHYDROGENASE, PUTATIVE (AFU_ORTHOLOGUE AFUA_1G06800)-RELATED"/>
    <property type="match status" value="1"/>
</dbReference>
<dbReference type="CDD" id="cd08192">
    <property type="entry name" value="MAR-like"/>
    <property type="match status" value="1"/>
</dbReference>
<dbReference type="Pfam" id="PF25137">
    <property type="entry name" value="ADH_Fe_C"/>
    <property type="match status" value="1"/>
</dbReference>
<organism evidence="4 5">
    <name type="scientific">Dacryopinax primogenitus (strain DJM 731)</name>
    <name type="common">Brown rot fungus</name>
    <dbReference type="NCBI Taxonomy" id="1858805"/>
    <lineage>
        <taxon>Eukaryota</taxon>
        <taxon>Fungi</taxon>
        <taxon>Dikarya</taxon>
        <taxon>Basidiomycota</taxon>
        <taxon>Agaricomycotina</taxon>
        <taxon>Dacrymycetes</taxon>
        <taxon>Dacrymycetales</taxon>
        <taxon>Dacrymycetaceae</taxon>
        <taxon>Dacryopinax</taxon>
    </lineage>
</organism>
<dbReference type="EMBL" id="JH795871">
    <property type="protein sequence ID" value="EJT99153.1"/>
    <property type="molecule type" value="Genomic_DNA"/>
</dbReference>
<dbReference type="Gene3D" id="1.20.1090.10">
    <property type="entry name" value="Dehydroquinate synthase-like - alpha domain"/>
    <property type="match status" value="1"/>
</dbReference>
<dbReference type="GeneID" id="63692029"/>
<gene>
    <name evidence="4" type="ORF">DACRYDRAFT_90711</name>
</gene>
<feature type="domain" description="Alcohol dehydrogenase iron-type/glycerol dehydrogenase GldA" evidence="2">
    <location>
        <begin position="45"/>
        <end position="191"/>
    </location>
</feature>
<dbReference type="GO" id="GO:0046872">
    <property type="term" value="F:metal ion binding"/>
    <property type="evidence" value="ECO:0007669"/>
    <property type="project" value="InterPro"/>
</dbReference>
<dbReference type="InterPro" id="IPR056798">
    <property type="entry name" value="ADH_Fe_C"/>
</dbReference>
<keyword evidence="5" id="KW-1185">Reference proteome</keyword>
<dbReference type="AlphaFoldDB" id="M5FT32"/>
<dbReference type="Gene3D" id="3.40.50.1970">
    <property type="match status" value="1"/>
</dbReference>
<evidence type="ECO:0000256" key="1">
    <source>
        <dbReference type="ARBA" id="ARBA00023002"/>
    </source>
</evidence>
<feature type="domain" description="Fe-containing alcohol dehydrogenase-like C-terminal" evidence="3">
    <location>
        <begin position="204"/>
        <end position="382"/>
    </location>
</feature>
<dbReference type="Proteomes" id="UP000030653">
    <property type="component" value="Unassembled WGS sequence"/>
</dbReference>
<dbReference type="InterPro" id="IPR001670">
    <property type="entry name" value="ADH_Fe/GldA"/>
</dbReference>